<feature type="compositionally biased region" description="Acidic residues" evidence="2">
    <location>
        <begin position="11"/>
        <end position="20"/>
    </location>
</feature>
<evidence type="ECO:0000313" key="15">
    <source>
        <dbReference type="Proteomes" id="UP000469871"/>
    </source>
</evidence>
<sequence>MKEPDTNANYEPDELEETNADQDTGQESSSFYDIKEKASMNLSQLLEDLQAFEKAVREEDIPEIYRLYNGRLNEELKRSSNENHEIDQLLMRKIHDRFLQEFPFMEQVENISPTMSYYKIGTYYHDRPTVGIDASLPEIFVLPKIDEEWEKYSQPESTDYDKKINELDAKVITAQTEIERLDEQIKEINRQMTDLNDNKGFLNRKKIEEEIQELEKKKQVLSNEKLGWLPYIETPETIQQQKEALKQEARADQLRAAIVEKEQRQIRRYFGSKEGFGQAIHEFLMNYLGNENPNNQSNEGGSEYE</sequence>
<dbReference type="RefSeq" id="WP_002295906.1">
    <property type="nucleotide sequence ID" value="NZ_AP022341.1"/>
</dbReference>
<evidence type="ECO:0000313" key="12">
    <source>
        <dbReference type="Proteomes" id="UP000183509"/>
    </source>
</evidence>
<dbReference type="EMBL" id="JAIFOC010000055">
    <property type="protein sequence ID" value="MBX4222658.1"/>
    <property type="molecule type" value="Genomic_DNA"/>
</dbReference>
<reference evidence="9 14" key="4">
    <citation type="submission" date="2018-05" db="EMBL/GenBank/DDBJ databases">
        <title>Vancomycin-resistant Enterococcus faecium strain from Chelyabinsk, Russia.</title>
        <authorList>
            <person name="Gostev V."/>
            <person name="Goncharov A."/>
            <person name="Kolodzhieva V."/>
            <person name="Suvorov A."/>
            <person name="Sidorenko S."/>
            <person name="Zueva L."/>
        </authorList>
    </citation>
    <scope>NUCLEOTIDE SEQUENCE [LARGE SCALE GENOMIC DNA]</scope>
    <source>
        <strain evidence="9 14">20</strain>
    </source>
</reference>
<dbReference type="Proteomes" id="UP000249070">
    <property type="component" value="Unassembled WGS sequence"/>
</dbReference>
<dbReference type="EMBL" id="JAMWMK010000013">
    <property type="protein sequence ID" value="MDC4248159.1"/>
    <property type="molecule type" value="Genomic_DNA"/>
</dbReference>
<evidence type="ECO:0000313" key="4">
    <source>
        <dbReference type="EMBL" id="KWX19240.1"/>
    </source>
</evidence>
<evidence type="ECO:0000313" key="5">
    <source>
        <dbReference type="EMBL" id="MBX4222658.1"/>
    </source>
</evidence>
<dbReference type="EMBL" id="LRHK01000001">
    <property type="protein sequence ID" value="KWX19240.1"/>
    <property type="molecule type" value="Genomic_DNA"/>
</dbReference>
<evidence type="ECO:0000256" key="2">
    <source>
        <dbReference type="SAM" id="MobiDB-lite"/>
    </source>
</evidence>
<reference evidence="3 15" key="5">
    <citation type="submission" date="2019-10" db="EMBL/GenBank/DDBJ databases">
        <title>Evolutionary dynamics of vancomycin-resistant Enterococcus faecium during gastrointestinal tract colonization and bloodstream infection in immunocompromised pediatric patients.</title>
        <authorList>
            <person name="Chilambi G.S."/>
            <person name="Nordstrom H.R."/>
            <person name="Evans D.R."/>
            <person name="Ferrolino J."/>
            <person name="Hayden R.T."/>
            <person name="Maron G.M."/>
            <person name="Vo A.N."/>
            <person name="Gilmore M.S."/>
            <person name="Wolf J."/>
            <person name="Rosch J.W."/>
            <person name="Van Tyne D."/>
        </authorList>
    </citation>
    <scope>NUCLEOTIDE SEQUENCE [LARGE SCALE GENOMIC DNA]</scope>
    <source>
        <strain evidence="3 15">VRECG27</strain>
    </source>
</reference>
<comment type="caution">
    <text evidence="8">The sequence shown here is derived from an EMBL/GenBank/DDBJ whole genome shotgun (WGS) entry which is preliminary data.</text>
</comment>
<reference evidence="10 12" key="2">
    <citation type="submission" date="2016-04" db="EMBL/GenBank/DDBJ databases">
        <authorList>
            <person name="Millard A."/>
        </authorList>
    </citation>
    <scope>NUCLEOTIDE SEQUENCE [LARGE SCALE GENOMIC DNA]</scope>
    <source>
        <strain evidence="10">Isolate 22</strain>
    </source>
</reference>
<reference evidence="5" key="6">
    <citation type="journal article" date="2022" name="J. Anim. Sci.">
        <title>Whole genome sequence analyses-based assessment of virulence potential and antimicrobial susceptibilities and resistance of Enterococcus faecium strains isolated from commercial swine and cattle probiotic products.</title>
        <authorList>
            <person name="Shridhar P.B."/>
            <person name="Amachawadi R.G."/>
            <person name="Tokach M."/>
            <person name="Patel I."/>
            <person name="Gangiredla J."/>
            <person name="Mammel M."/>
            <person name="Nagaraja T.G."/>
        </authorList>
    </citation>
    <scope>NUCLEOTIDE SEQUENCE</scope>
    <source>
        <strain evidence="5">EF215</strain>
    </source>
</reference>
<evidence type="ECO:0000313" key="3">
    <source>
        <dbReference type="EMBL" id="KAB7576273.1"/>
    </source>
</evidence>
<evidence type="ECO:0000313" key="13">
    <source>
        <dbReference type="Proteomes" id="UP000191171"/>
    </source>
</evidence>
<dbReference type="EMBL" id="FKLM01000025">
    <property type="protein sequence ID" value="SAM46210.1"/>
    <property type="molecule type" value="Genomic_DNA"/>
</dbReference>
<evidence type="ECO:0000313" key="11">
    <source>
        <dbReference type="Proteomes" id="UP000070452"/>
    </source>
</evidence>
<dbReference type="GeneID" id="66454338"/>
<accession>A0A133CRE3</accession>
<reference evidence="8 13" key="3">
    <citation type="submission" date="2017-02" db="EMBL/GenBank/DDBJ databases">
        <title>Clonality and virulence of isolates of VRE in Hematopoietic Stem Cell Transplanted (HSCT) patients.</title>
        <authorList>
            <person name="Marchi A.P."/>
            <person name="Martins R.C."/>
            <person name="Marie S.K."/>
            <person name="Levin A.S."/>
            <person name="Costa S.F."/>
        </authorList>
    </citation>
    <scope>NUCLEOTIDE SEQUENCE [LARGE SCALE GENOMIC DNA]</scope>
    <source>
        <strain evidence="8 13">LIM1759</strain>
    </source>
</reference>
<evidence type="ECO:0000313" key="9">
    <source>
        <dbReference type="EMBL" id="PZM56167.1"/>
    </source>
</evidence>
<evidence type="ECO:0000313" key="10">
    <source>
        <dbReference type="EMBL" id="SAM46210.1"/>
    </source>
</evidence>
<proteinExistence type="predicted"/>
<evidence type="ECO:0000313" key="6">
    <source>
        <dbReference type="EMBL" id="MDC4248159.1"/>
    </source>
</evidence>
<dbReference type="OMA" id="YYHERPT"/>
<dbReference type="Proteomes" id="UP000070452">
    <property type="component" value="Unassembled WGS sequence"/>
</dbReference>
<name>A0A133CRE3_ENTFC</name>
<dbReference type="AlphaFoldDB" id="A0A133CRE3"/>
<evidence type="ECO:0000256" key="1">
    <source>
        <dbReference type="SAM" id="Coils"/>
    </source>
</evidence>
<dbReference type="PATRIC" id="fig|1352.1358.peg.1748"/>
<gene>
    <name evidence="4" type="ORF">AWT83_12455</name>
    <name evidence="8" type="ORF">B1P95_04810</name>
    <name evidence="9" type="ORF">DKP91_05655</name>
    <name evidence="10" type="ORF">DTPHA_601636</name>
    <name evidence="3" type="ORF">GBM73_02605</name>
    <name evidence="5" type="ORF">KYX88_07475</name>
    <name evidence="6" type="ORF">M3X98_08840</name>
    <name evidence="7" type="ORF">P6Z85_07665</name>
</gene>
<dbReference type="EMBL" id="WEFP01000001">
    <property type="protein sequence ID" value="KAB7576273.1"/>
    <property type="molecule type" value="Genomic_DNA"/>
</dbReference>
<reference evidence="6" key="7">
    <citation type="submission" date="2022-05" db="EMBL/GenBank/DDBJ databases">
        <title>Draft genome sequences of Clostridium perfringens strains isolated from Peru.</title>
        <authorList>
            <person name="Hurtado R."/>
            <person name="Lima L."/>
            <person name="Sousa T."/>
            <person name="Jaiswal A.K."/>
            <person name="Tiwari S."/>
            <person name="Maturrano L."/>
            <person name="Brenig B."/>
            <person name="Azevedo V."/>
        </authorList>
    </citation>
    <scope>NUCLEOTIDE SEQUENCE</scope>
    <source>
        <strain evidence="6">CP4</strain>
    </source>
</reference>
<dbReference type="EMBL" id="MVGJ01000020">
    <property type="protein sequence ID" value="OOL83305.1"/>
    <property type="molecule type" value="Genomic_DNA"/>
</dbReference>
<dbReference type="Proteomes" id="UP001141166">
    <property type="component" value="Unassembled WGS sequence"/>
</dbReference>
<dbReference type="STRING" id="1352.AL014_06270"/>
<organism evidence="8 13">
    <name type="scientific">Enterococcus faecium</name>
    <name type="common">Streptococcus faecium</name>
    <dbReference type="NCBI Taxonomy" id="1352"/>
    <lineage>
        <taxon>Bacteria</taxon>
        <taxon>Bacillati</taxon>
        <taxon>Bacillota</taxon>
        <taxon>Bacilli</taxon>
        <taxon>Lactobacillales</taxon>
        <taxon>Enterococcaceae</taxon>
        <taxon>Enterococcus</taxon>
    </lineage>
</organism>
<feature type="coiled-coil region" evidence="1">
    <location>
        <begin position="164"/>
        <end position="264"/>
    </location>
</feature>
<evidence type="ECO:0000313" key="8">
    <source>
        <dbReference type="EMBL" id="OOL83305.1"/>
    </source>
</evidence>
<dbReference type="Proteomes" id="UP001260956">
    <property type="component" value="Unassembled WGS sequence"/>
</dbReference>
<evidence type="ECO:0000313" key="7">
    <source>
        <dbReference type="EMBL" id="MDT2370036.1"/>
    </source>
</evidence>
<dbReference type="EMBL" id="QHGU01000019">
    <property type="protein sequence ID" value="PZM56167.1"/>
    <property type="molecule type" value="Genomic_DNA"/>
</dbReference>
<dbReference type="Proteomes" id="UP001139644">
    <property type="component" value="Unassembled WGS sequence"/>
</dbReference>
<reference evidence="7" key="8">
    <citation type="submission" date="2023-03" db="EMBL/GenBank/DDBJ databases">
        <authorList>
            <person name="Shen W."/>
            <person name="Cai J."/>
        </authorList>
    </citation>
    <scope>NUCLEOTIDE SEQUENCE</scope>
    <source>
        <strain evidence="7">B1010-2</strain>
    </source>
</reference>
<dbReference type="EMBL" id="JARPTX010000021">
    <property type="protein sequence ID" value="MDT2370036.1"/>
    <property type="molecule type" value="Genomic_DNA"/>
</dbReference>
<protein>
    <submittedName>
        <fullName evidence="8">Viral A-type inclusion protein</fullName>
    </submittedName>
</protein>
<dbReference type="Proteomes" id="UP000183509">
    <property type="component" value="Unassembled WGS sequence"/>
</dbReference>
<feature type="compositionally biased region" description="Polar residues" evidence="2">
    <location>
        <begin position="21"/>
        <end position="31"/>
    </location>
</feature>
<keyword evidence="1" id="KW-0175">Coiled coil</keyword>
<evidence type="ECO:0000313" key="14">
    <source>
        <dbReference type="Proteomes" id="UP000249070"/>
    </source>
</evidence>
<dbReference type="Proteomes" id="UP000191171">
    <property type="component" value="Unassembled WGS sequence"/>
</dbReference>
<dbReference type="Proteomes" id="UP000469871">
    <property type="component" value="Unassembled WGS sequence"/>
</dbReference>
<reference evidence="4 11" key="1">
    <citation type="submission" date="2016-01" db="EMBL/GenBank/DDBJ databases">
        <title>Molecular Mechanisms for transfer of large genomic segments between Enterococcus faecium strains.</title>
        <authorList>
            <person name="Garcia-Solache M.A."/>
            <person name="Lebreton F."/>
            <person name="Mclaughlin R.E."/>
            <person name="Whiteaker J.D."/>
            <person name="Gilmore M.S."/>
            <person name="Rice L.B."/>
        </authorList>
    </citation>
    <scope>NUCLEOTIDE SEQUENCE [LARGE SCALE GENOMIC DNA]</scope>
    <source>
        <strain evidence="4 11">D344RRF x C68</strain>
    </source>
</reference>
<feature type="region of interest" description="Disordered" evidence="2">
    <location>
        <begin position="1"/>
        <end position="32"/>
    </location>
</feature>